<sequence>MKLRRLIPGIECLAIPDAGAVALGALIHIEDPLTDSQVADTDLGLEYREEFTPSGRPFKKGLAQPAIG</sequence>
<protein>
    <submittedName>
        <fullName evidence="1">Uncharacterized protein</fullName>
    </submittedName>
</protein>
<evidence type="ECO:0000313" key="1">
    <source>
        <dbReference type="EMBL" id="KAF9883004.1"/>
    </source>
</evidence>
<gene>
    <name evidence="1" type="ORF">FE257_004344</name>
</gene>
<dbReference type="Proteomes" id="UP001194746">
    <property type="component" value="Unassembled WGS sequence"/>
</dbReference>
<proteinExistence type="predicted"/>
<evidence type="ECO:0000313" key="2">
    <source>
        <dbReference type="Proteomes" id="UP001194746"/>
    </source>
</evidence>
<dbReference type="EMBL" id="VCAU01000193">
    <property type="protein sequence ID" value="KAF9883004.1"/>
    <property type="molecule type" value="Genomic_DNA"/>
</dbReference>
<accession>A0AAD4GME5</accession>
<organism evidence="1 2">
    <name type="scientific">Aspergillus nanangensis</name>
    <dbReference type="NCBI Taxonomy" id="2582783"/>
    <lineage>
        <taxon>Eukaryota</taxon>
        <taxon>Fungi</taxon>
        <taxon>Dikarya</taxon>
        <taxon>Ascomycota</taxon>
        <taxon>Pezizomycotina</taxon>
        <taxon>Eurotiomycetes</taxon>
        <taxon>Eurotiomycetidae</taxon>
        <taxon>Eurotiales</taxon>
        <taxon>Aspergillaceae</taxon>
        <taxon>Aspergillus</taxon>
        <taxon>Aspergillus subgen. Circumdati</taxon>
    </lineage>
</organism>
<reference evidence="1" key="1">
    <citation type="journal article" date="2019" name="Beilstein J. Org. Chem.">
        <title>Nanangenines: drimane sesquiterpenoids as the dominant metabolite cohort of a novel Australian fungus, Aspergillus nanangensis.</title>
        <authorList>
            <person name="Lacey H.J."/>
            <person name="Gilchrist C.L.M."/>
            <person name="Crombie A."/>
            <person name="Kalaitzis J.A."/>
            <person name="Vuong D."/>
            <person name="Rutledge P.J."/>
            <person name="Turner P."/>
            <person name="Pitt J.I."/>
            <person name="Lacey E."/>
            <person name="Chooi Y.H."/>
            <person name="Piggott A.M."/>
        </authorList>
    </citation>
    <scope>NUCLEOTIDE SEQUENCE</scope>
    <source>
        <strain evidence="1">MST-FP2251</strain>
    </source>
</reference>
<dbReference type="AlphaFoldDB" id="A0AAD4GME5"/>
<name>A0AAD4GME5_ASPNN</name>
<keyword evidence="2" id="KW-1185">Reference proteome</keyword>
<comment type="caution">
    <text evidence="1">The sequence shown here is derived from an EMBL/GenBank/DDBJ whole genome shotgun (WGS) entry which is preliminary data.</text>
</comment>
<reference evidence="1" key="2">
    <citation type="submission" date="2020-02" db="EMBL/GenBank/DDBJ databases">
        <authorList>
            <person name="Gilchrist C.L.M."/>
            <person name="Chooi Y.-H."/>
        </authorList>
    </citation>
    <scope>NUCLEOTIDE SEQUENCE</scope>
    <source>
        <strain evidence="1">MST-FP2251</strain>
    </source>
</reference>